<accession>A0A0C3Q6N3</accession>
<sequence length="357" mass="39290">MDSYSGHFDDGTFNFARPAMPRGKVVIVWDYENCPVPNGMSGFTAVRMIRKAALRFGTVDHFEAYSYWSNNCNSLIKQELSVSGVKLRDCPHNGKKDVVDKTIIIDMIFYAIDRPLTTTVLLISGDRDYSYAISTLHNRGYCVKLLAPAGCLHSNMPLLADVLDWDIVLNRTSRKPEVAEIGVSTVEPTPAVRPEVPPEGSEPGTEDNQDAEEDTDRKPKVTWDSVAGSTKPNAPSGYDLDFPPLPSVPQADWAASPSPSSVTPPQSNTSDHTYSAPTISPLFEDLVAELEYLKLVGYPKPLWGMVSEGLIGRDPNILARAGVARFKQYMELAQTCGVVQLTLVPSGRETVELKLRR</sequence>
<reference evidence="4" key="2">
    <citation type="submission" date="2015-01" db="EMBL/GenBank/DDBJ databases">
        <title>Evolutionary Origins and Diversification of the Mycorrhizal Mutualists.</title>
        <authorList>
            <consortium name="DOE Joint Genome Institute"/>
            <consortium name="Mycorrhizal Genomics Consortium"/>
            <person name="Kohler A."/>
            <person name="Kuo A."/>
            <person name="Nagy L.G."/>
            <person name="Floudas D."/>
            <person name="Copeland A."/>
            <person name="Barry K.W."/>
            <person name="Cichocki N."/>
            <person name="Veneault-Fourrey C."/>
            <person name="LaButti K."/>
            <person name="Lindquist E.A."/>
            <person name="Lipzen A."/>
            <person name="Lundell T."/>
            <person name="Morin E."/>
            <person name="Murat C."/>
            <person name="Riley R."/>
            <person name="Ohm R."/>
            <person name="Sun H."/>
            <person name="Tunlid A."/>
            <person name="Henrissat B."/>
            <person name="Grigoriev I.V."/>
            <person name="Hibbett D.S."/>
            <person name="Martin F."/>
        </authorList>
    </citation>
    <scope>NUCLEOTIDE SEQUENCE [LARGE SCALE GENOMIC DNA]</scope>
    <source>
        <strain evidence="4">MUT 4182</strain>
    </source>
</reference>
<name>A0A0C3Q6N3_9AGAM</name>
<evidence type="ECO:0000313" key="4">
    <source>
        <dbReference type="Proteomes" id="UP000054248"/>
    </source>
</evidence>
<dbReference type="EMBL" id="KN823049">
    <property type="protein sequence ID" value="KIO25065.1"/>
    <property type="molecule type" value="Genomic_DNA"/>
</dbReference>
<dbReference type="HOGENOM" id="CLU_019899_1_0_1"/>
<dbReference type="Proteomes" id="UP000054248">
    <property type="component" value="Unassembled WGS sequence"/>
</dbReference>
<feature type="compositionally biased region" description="Acidic residues" evidence="1">
    <location>
        <begin position="204"/>
        <end position="214"/>
    </location>
</feature>
<dbReference type="GO" id="GO:0005777">
    <property type="term" value="C:peroxisome"/>
    <property type="evidence" value="ECO:0007669"/>
    <property type="project" value="InterPro"/>
</dbReference>
<protein>
    <recommendedName>
        <fullName evidence="2">NYN domain-containing protein</fullName>
    </recommendedName>
</protein>
<evidence type="ECO:0000313" key="3">
    <source>
        <dbReference type="EMBL" id="KIO25065.1"/>
    </source>
</evidence>
<feature type="region of interest" description="Disordered" evidence="1">
    <location>
        <begin position="180"/>
        <end position="274"/>
    </location>
</feature>
<feature type="domain" description="NYN" evidence="2">
    <location>
        <begin position="24"/>
        <end position="147"/>
    </location>
</feature>
<dbReference type="InterPro" id="IPR024768">
    <property type="entry name" value="Marf1"/>
</dbReference>
<dbReference type="GO" id="GO:0004540">
    <property type="term" value="F:RNA nuclease activity"/>
    <property type="evidence" value="ECO:0007669"/>
    <property type="project" value="InterPro"/>
</dbReference>
<dbReference type="CDD" id="cd10910">
    <property type="entry name" value="PIN_limkain_b1_N_like"/>
    <property type="match status" value="1"/>
</dbReference>
<keyword evidence="4" id="KW-1185">Reference proteome</keyword>
<dbReference type="Gene3D" id="3.40.50.1010">
    <property type="entry name" value="5'-nuclease"/>
    <property type="match status" value="1"/>
</dbReference>
<evidence type="ECO:0000256" key="1">
    <source>
        <dbReference type="SAM" id="MobiDB-lite"/>
    </source>
</evidence>
<gene>
    <name evidence="3" type="ORF">M407DRAFT_25597</name>
</gene>
<dbReference type="STRING" id="1051891.A0A0C3Q6N3"/>
<dbReference type="PANTHER" id="PTHR14379">
    <property type="entry name" value="LIMKAIN B LKAP"/>
    <property type="match status" value="1"/>
</dbReference>
<dbReference type="GO" id="GO:1905762">
    <property type="term" value="F:CCR4-NOT complex binding"/>
    <property type="evidence" value="ECO:0007669"/>
    <property type="project" value="TreeGrafter"/>
</dbReference>
<dbReference type="GO" id="GO:0010468">
    <property type="term" value="P:regulation of gene expression"/>
    <property type="evidence" value="ECO:0007669"/>
    <property type="project" value="InterPro"/>
</dbReference>
<dbReference type="InterPro" id="IPR021139">
    <property type="entry name" value="NYN"/>
</dbReference>
<organism evidence="3 4">
    <name type="scientific">Tulasnella calospora MUT 4182</name>
    <dbReference type="NCBI Taxonomy" id="1051891"/>
    <lineage>
        <taxon>Eukaryota</taxon>
        <taxon>Fungi</taxon>
        <taxon>Dikarya</taxon>
        <taxon>Basidiomycota</taxon>
        <taxon>Agaricomycotina</taxon>
        <taxon>Agaricomycetes</taxon>
        <taxon>Cantharellales</taxon>
        <taxon>Tulasnellaceae</taxon>
        <taxon>Tulasnella</taxon>
    </lineage>
</organism>
<dbReference type="AlphaFoldDB" id="A0A0C3Q6N3"/>
<feature type="compositionally biased region" description="Low complexity" evidence="1">
    <location>
        <begin position="256"/>
        <end position="270"/>
    </location>
</feature>
<proteinExistence type="predicted"/>
<dbReference type="PANTHER" id="PTHR14379:SF3">
    <property type="entry name" value="MEIOSIS REGULATOR AND MRNA STABILITY FACTOR 1"/>
    <property type="match status" value="1"/>
</dbReference>
<reference evidence="3 4" key="1">
    <citation type="submission" date="2014-04" db="EMBL/GenBank/DDBJ databases">
        <authorList>
            <consortium name="DOE Joint Genome Institute"/>
            <person name="Kuo A."/>
            <person name="Girlanda M."/>
            <person name="Perotto S."/>
            <person name="Kohler A."/>
            <person name="Nagy L.G."/>
            <person name="Floudas D."/>
            <person name="Copeland A."/>
            <person name="Barry K.W."/>
            <person name="Cichocki N."/>
            <person name="Veneault-Fourrey C."/>
            <person name="LaButti K."/>
            <person name="Lindquist E.A."/>
            <person name="Lipzen A."/>
            <person name="Lundell T."/>
            <person name="Morin E."/>
            <person name="Murat C."/>
            <person name="Sun H."/>
            <person name="Tunlid A."/>
            <person name="Henrissat B."/>
            <person name="Grigoriev I.V."/>
            <person name="Hibbett D.S."/>
            <person name="Martin F."/>
            <person name="Nordberg H.P."/>
            <person name="Cantor M.N."/>
            <person name="Hua S.X."/>
        </authorList>
    </citation>
    <scope>NUCLEOTIDE SEQUENCE [LARGE SCALE GENOMIC DNA]</scope>
    <source>
        <strain evidence="3 4">MUT 4182</strain>
    </source>
</reference>
<dbReference type="OrthoDB" id="549353at2759"/>
<dbReference type="Pfam" id="PF01936">
    <property type="entry name" value="NYN"/>
    <property type="match status" value="1"/>
</dbReference>
<evidence type="ECO:0000259" key="2">
    <source>
        <dbReference type="Pfam" id="PF01936"/>
    </source>
</evidence>